<evidence type="ECO:0000313" key="8">
    <source>
        <dbReference type="EMBL" id="TDP58523.1"/>
    </source>
</evidence>
<keyword evidence="4 6" id="KW-0808">Transferase</keyword>
<evidence type="ECO:0000256" key="2">
    <source>
        <dbReference type="ARBA" id="ARBA00007441"/>
    </source>
</evidence>
<comment type="cofactor">
    <cofactor evidence="1 6">
        <name>pyridoxal 5'-phosphate</name>
        <dbReference type="ChEBI" id="CHEBI:597326"/>
    </cofactor>
</comment>
<dbReference type="InterPro" id="IPR015422">
    <property type="entry name" value="PyrdxlP-dep_Trfase_small"/>
</dbReference>
<dbReference type="EMBL" id="SNXO01000006">
    <property type="protein sequence ID" value="TDP58523.1"/>
    <property type="molecule type" value="Genomic_DNA"/>
</dbReference>
<evidence type="ECO:0000256" key="1">
    <source>
        <dbReference type="ARBA" id="ARBA00001933"/>
    </source>
</evidence>
<evidence type="ECO:0000256" key="5">
    <source>
        <dbReference type="ARBA" id="ARBA00022898"/>
    </source>
</evidence>
<accession>A0A4R6Q9W8</accession>
<dbReference type="OrthoDB" id="9802328at2"/>
<evidence type="ECO:0000313" key="9">
    <source>
        <dbReference type="Proteomes" id="UP000295500"/>
    </source>
</evidence>
<sequence length="399" mass="44686">MKLSKKVESMQFSPIRRFNPFGFKAEADGKKVYHLNIGQPDVETPECFMDAIRAYDKKVIAYAESGGINDLRDAVCDYFKGYNMDFAPEDIMVTTGGSEALNMTFLTILNEGEEVLIPEPFYTNYHTFATAAGGKVVPITTKTEDGYHYADKDQIESCITPKTRAICCLNPGNPTGTVLTLDEMKLICEIAKKHDLWIIADEVYREFVYDGREMASFGMLPEYSDRVIIIDSVSKRYSACGARIGFAICKNKEFNSGMMKIAQGRLCVSTIDQVGAAALFRMPKSYYDEVKAEYCGRRDVVYEELMKIPGVVCQKPGGAFYLTAKLPVDDVEDFLMFLLTEFDDHGETVMFAPAAGFYATPGLGKNEMRIAYVLNQKDMKRGTELIKLGLEAYNKKLGK</sequence>
<evidence type="ECO:0000256" key="6">
    <source>
        <dbReference type="RuleBase" id="RU000481"/>
    </source>
</evidence>
<keyword evidence="5" id="KW-0663">Pyridoxal phosphate</keyword>
<dbReference type="Pfam" id="PF00155">
    <property type="entry name" value="Aminotran_1_2"/>
    <property type="match status" value="1"/>
</dbReference>
<dbReference type="CDD" id="cd00609">
    <property type="entry name" value="AAT_like"/>
    <property type="match status" value="1"/>
</dbReference>
<evidence type="ECO:0000256" key="4">
    <source>
        <dbReference type="ARBA" id="ARBA00022679"/>
    </source>
</evidence>
<dbReference type="Gene3D" id="3.90.1150.10">
    <property type="entry name" value="Aspartate Aminotransferase, domain 1"/>
    <property type="match status" value="1"/>
</dbReference>
<comment type="similarity">
    <text evidence="2 6">Belongs to the class-I pyridoxal-phosphate-dependent aminotransferase family.</text>
</comment>
<proteinExistence type="inferred from homology"/>
<dbReference type="GO" id="GO:0008483">
    <property type="term" value="F:transaminase activity"/>
    <property type="evidence" value="ECO:0007669"/>
    <property type="project" value="UniProtKB-KW"/>
</dbReference>
<dbReference type="InterPro" id="IPR004839">
    <property type="entry name" value="Aminotransferase_I/II_large"/>
</dbReference>
<feature type="domain" description="Aminotransferase class I/classII large" evidence="7">
    <location>
        <begin position="31"/>
        <end position="341"/>
    </location>
</feature>
<evidence type="ECO:0000259" key="7">
    <source>
        <dbReference type="Pfam" id="PF00155"/>
    </source>
</evidence>
<dbReference type="GO" id="GO:0006520">
    <property type="term" value="P:amino acid metabolic process"/>
    <property type="evidence" value="ECO:0007669"/>
    <property type="project" value="InterPro"/>
</dbReference>
<comment type="caution">
    <text evidence="8">The sequence shown here is derived from an EMBL/GenBank/DDBJ whole genome shotgun (WGS) entry which is preliminary data.</text>
</comment>
<keyword evidence="9" id="KW-1185">Reference proteome</keyword>
<dbReference type="InterPro" id="IPR015424">
    <property type="entry name" value="PyrdxlP-dep_Trfase"/>
</dbReference>
<dbReference type="Proteomes" id="UP000295500">
    <property type="component" value="Unassembled WGS sequence"/>
</dbReference>
<dbReference type="InterPro" id="IPR004838">
    <property type="entry name" value="NHTrfase_class1_PyrdxlP-BS"/>
</dbReference>
<dbReference type="Gene3D" id="3.40.640.10">
    <property type="entry name" value="Type I PLP-dependent aspartate aminotransferase-like (Major domain)"/>
    <property type="match status" value="1"/>
</dbReference>
<dbReference type="InterPro" id="IPR015421">
    <property type="entry name" value="PyrdxlP-dep_Trfase_major"/>
</dbReference>
<dbReference type="PANTHER" id="PTHR46383:SF1">
    <property type="entry name" value="ASPARTATE AMINOTRANSFERASE"/>
    <property type="match status" value="1"/>
</dbReference>
<dbReference type="InterPro" id="IPR050596">
    <property type="entry name" value="AspAT/PAT-like"/>
</dbReference>
<evidence type="ECO:0000256" key="3">
    <source>
        <dbReference type="ARBA" id="ARBA00022576"/>
    </source>
</evidence>
<organism evidence="8 9">
    <name type="scientific">Aminicella lysinilytica</name>
    <dbReference type="NCBI Taxonomy" id="433323"/>
    <lineage>
        <taxon>Bacteria</taxon>
        <taxon>Bacillati</taxon>
        <taxon>Bacillota</taxon>
        <taxon>Clostridia</taxon>
        <taxon>Peptostreptococcales</taxon>
        <taxon>Anaerovoracaceae</taxon>
        <taxon>Aminicella</taxon>
    </lineage>
</organism>
<gene>
    <name evidence="8" type="ORF">EV211_10632</name>
</gene>
<dbReference type="PROSITE" id="PS00105">
    <property type="entry name" value="AA_TRANSFER_CLASS_1"/>
    <property type="match status" value="1"/>
</dbReference>
<dbReference type="RefSeq" id="WP_133527874.1">
    <property type="nucleotide sequence ID" value="NZ_CALCQM010000141.1"/>
</dbReference>
<dbReference type="SUPFAM" id="SSF53383">
    <property type="entry name" value="PLP-dependent transferases"/>
    <property type="match status" value="1"/>
</dbReference>
<name>A0A4R6Q9W8_9FIRM</name>
<dbReference type="GO" id="GO:0030170">
    <property type="term" value="F:pyridoxal phosphate binding"/>
    <property type="evidence" value="ECO:0007669"/>
    <property type="project" value="InterPro"/>
</dbReference>
<dbReference type="AlphaFoldDB" id="A0A4R6Q9W8"/>
<dbReference type="NCBIfam" id="NF005744">
    <property type="entry name" value="PRK07568.1"/>
    <property type="match status" value="1"/>
</dbReference>
<dbReference type="PANTHER" id="PTHR46383">
    <property type="entry name" value="ASPARTATE AMINOTRANSFERASE"/>
    <property type="match status" value="1"/>
</dbReference>
<reference evidence="8 9" key="1">
    <citation type="submission" date="2019-03" db="EMBL/GenBank/DDBJ databases">
        <title>Genomic Encyclopedia of Type Strains, Phase IV (KMG-IV): sequencing the most valuable type-strain genomes for metagenomic binning, comparative biology and taxonomic classification.</title>
        <authorList>
            <person name="Goeker M."/>
        </authorList>
    </citation>
    <scope>NUCLEOTIDE SEQUENCE [LARGE SCALE GENOMIC DNA]</scope>
    <source>
        <strain evidence="8 9">DSM 28287</strain>
    </source>
</reference>
<keyword evidence="3 6" id="KW-0032">Aminotransferase</keyword>
<dbReference type="EC" id="2.6.1.-" evidence="6"/>
<protein>
    <recommendedName>
        <fullName evidence="6">Aminotransferase</fullName>
        <ecNumber evidence="6">2.6.1.-</ecNumber>
    </recommendedName>
</protein>